<sequence length="524" mass="56287">MKTKILITSGMLLSTTAFADSFVANDSRTNAMGGAGVAAAYPAQAVNLNPGLLANYDEGEKVQIILPALGAYSEDQKGLFREVEKFIDELYPSYEDLETLDLSSSIDGMVNTANNVETAVQNYEDDPSAANLAALKSANADLNNSITTVRSDLSSINSIVVQTRETFESFSSRPSQVGMMGMLGIGLPNKNYPFALAVNTNGYVGGQFNLVNSDLEPTELTLNDLDEYLNLVGNVSTSLDTVIEVAETYDSSDPDSVNAYDAAQGDFSNAVNAVDNANTSNGVFVNGDYDGVTELNTDDFKSSVDLVGVWITELSLAMGRDFKIAEEEFSAGAAIKMQQITVFEKNVIYSEIENDASNAVDEAINENQKEYFRFNADLGVVKSFDYKGQITAGAVIKNIVPWDLESASGQTIKLRPQVRIGAAHQTRFTTLVADLDVTENKPMDIGVATRYLSLGAELNAYDWAAFRIGYKNNLSESDSSAVSLGLGLTPFGVGVDLSVWGSPSDEESEIAKNAGAMAQISIRF</sequence>
<gene>
    <name evidence="2" type="ORF">YC6258_05207</name>
</gene>
<proteinExistence type="predicted"/>
<dbReference type="KEGG" id="gsn:YC6258_05207"/>
<dbReference type="RefSeq" id="WP_044619028.1">
    <property type="nucleotide sequence ID" value="NZ_CP007142.1"/>
</dbReference>
<dbReference type="AlphaFoldDB" id="A0A0C5VRK0"/>
<feature type="chain" id="PRO_5002183543" description="Plasmid transfer protein" evidence="1">
    <location>
        <begin position="20"/>
        <end position="524"/>
    </location>
</feature>
<keyword evidence="1" id="KW-0732">Signal</keyword>
<name>A0A0C5VRK0_9GAMM</name>
<keyword evidence="3" id="KW-1185">Reference proteome</keyword>
<dbReference type="EMBL" id="CP007142">
    <property type="protein sequence ID" value="AJQ97237.1"/>
    <property type="molecule type" value="Genomic_DNA"/>
</dbReference>
<feature type="signal peptide" evidence="1">
    <location>
        <begin position="1"/>
        <end position="19"/>
    </location>
</feature>
<accession>A0A0C5VRK0</accession>
<dbReference type="InterPro" id="IPR032811">
    <property type="entry name" value="Put_conjugal_transfer"/>
</dbReference>
<protein>
    <recommendedName>
        <fullName evidence="4">Plasmid transfer protein</fullName>
    </recommendedName>
</protein>
<dbReference type="STRING" id="1445510.YC6258_05207"/>
<evidence type="ECO:0000256" key="1">
    <source>
        <dbReference type="SAM" id="SignalP"/>
    </source>
</evidence>
<dbReference type="Pfam" id="PF13729">
    <property type="entry name" value="TraF_2"/>
    <property type="match status" value="1"/>
</dbReference>
<dbReference type="OrthoDB" id="6077588at2"/>
<evidence type="ECO:0008006" key="4">
    <source>
        <dbReference type="Google" id="ProtNLM"/>
    </source>
</evidence>
<evidence type="ECO:0000313" key="3">
    <source>
        <dbReference type="Proteomes" id="UP000032266"/>
    </source>
</evidence>
<dbReference type="Proteomes" id="UP000032266">
    <property type="component" value="Chromosome"/>
</dbReference>
<reference evidence="2 3" key="1">
    <citation type="submission" date="2014-01" db="EMBL/GenBank/DDBJ databases">
        <title>Full genme sequencing of cellulolytic bacterium Gynuella sunshinyii YC6258T gen. nov., sp. nov.</title>
        <authorList>
            <person name="Khan H."/>
            <person name="Chung E.J."/>
            <person name="Chung Y.R."/>
        </authorList>
    </citation>
    <scope>NUCLEOTIDE SEQUENCE [LARGE SCALE GENOMIC DNA]</scope>
    <source>
        <strain evidence="2 3">YC6258</strain>
    </source>
</reference>
<evidence type="ECO:0000313" key="2">
    <source>
        <dbReference type="EMBL" id="AJQ97237.1"/>
    </source>
</evidence>
<organism evidence="2 3">
    <name type="scientific">Gynuella sunshinyii YC6258</name>
    <dbReference type="NCBI Taxonomy" id="1445510"/>
    <lineage>
        <taxon>Bacteria</taxon>
        <taxon>Pseudomonadati</taxon>
        <taxon>Pseudomonadota</taxon>
        <taxon>Gammaproteobacteria</taxon>
        <taxon>Oceanospirillales</taxon>
        <taxon>Saccharospirillaceae</taxon>
        <taxon>Gynuella</taxon>
    </lineage>
</organism>
<dbReference type="HOGENOM" id="CLU_037007_1_0_6"/>